<dbReference type="InterPro" id="IPR013341">
    <property type="entry name" value="Mandelate_racemase_N_dom"/>
</dbReference>
<dbReference type="InterPro" id="IPR034603">
    <property type="entry name" value="Dipeptide_epimerase"/>
</dbReference>
<evidence type="ECO:0000313" key="7">
    <source>
        <dbReference type="EMBL" id="MFD2597773.1"/>
    </source>
</evidence>
<keyword evidence="2 5" id="KW-0479">Metal-binding</keyword>
<dbReference type="InterPro" id="IPR013342">
    <property type="entry name" value="Mandelate_racemase_C"/>
</dbReference>
<dbReference type="EC" id="5.1.1.-" evidence="5"/>
<sequence length="365" mass="40249">MSSPTTDSNNSAWLSAKQGKFILRIRPYTLQMHHVFTVASFSRTTTPVVLVELDYEGLTGYGEASMPPYLGETQESVIQFLQRIDLSGFDSPFDTAEILSYVDKIAPKNTAAKAALDIALHDLLGKLMQQPFYKIWGLNSSLIPPTSFTIGIDTEEMIRKKVLEATDYKLLKVKLGLETDKMIIETIRSVTDVPLCADVNQGWKDKHLAVDMAGWLAERNVVFLEQPMAKDNPEDNAWLTERSPIPTIADEACQRLADVAALKDVYSGINIKLMKCTGMREAKQMAEFARALDMKVMLGCMTETSCAISAAAQLAPLVDWADLDGALLINNDLFDGMKVENGNCLLPDRPGIGVIKKGGKQPIND</sequence>
<dbReference type="SUPFAM" id="SSF51604">
    <property type="entry name" value="Enolase C-terminal domain-like"/>
    <property type="match status" value="1"/>
</dbReference>
<dbReference type="PANTHER" id="PTHR48080:SF3">
    <property type="entry name" value="ENOLASE SUPERFAMILY MEMBER DDB_G0284701"/>
    <property type="match status" value="1"/>
</dbReference>
<dbReference type="SFLD" id="SFLDG00180">
    <property type="entry name" value="muconate_cycloisomerase"/>
    <property type="match status" value="1"/>
</dbReference>
<keyword evidence="4 5" id="KW-0413">Isomerase</keyword>
<name>A0ABW5NIP6_9SPHI</name>
<dbReference type="Pfam" id="PF02746">
    <property type="entry name" value="MR_MLE_N"/>
    <property type="match status" value="1"/>
</dbReference>
<dbReference type="SMART" id="SM00922">
    <property type="entry name" value="MR_MLE"/>
    <property type="match status" value="1"/>
</dbReference>
<dbReference type="InterPro" id="IPR029065">
    <property type="entry name" value="Enolase_C-like"/>
</dbReference>
<evidence type="ECO:0000256" key="1">
    <source>
        <dbReference type="ARBA" id="ARBA00008031"/>
    </source>
</evidence>
<keyword evidence="3 5" id="KW-0460">Magnesium</keyword>
<accession>A0ABW5NIP6</accession>
<organism evidence="7 8">
    <name type="scientific">Sphingobacterium corticis</name>
    <dbReference type="NCBI Taxonomy" id="1812823"/>
    <lineage>
        <taxon>Bacteria</taxon>
        <taxon>Pseudomonadati</taxon>
        <taxon>Bacteroidota</taxon>
        <taxon>Sphingobacteriia</taxon>
        <taxon>Sphingobacteriales</taxon>
        <taxon>Sphingobacteriaceae</taxon>
        <taxon>Sphingobacterium</taxon>
    </lineage>
</organism>
<dbReference type="CDD" id="cd03319">
    <property type="entry name" value="L-Ala-DL-Glu_epimerase"/>
    <property type="match status" value="1"/>
</dbReference>
<gene>
    <name evidence="7" type="ORF">ACFSQ3_02325</name>
</gene>
<dbReference type="InterPro" id="IPR036849">
    <property type="entry name" value="Enolase-like_C_sf"/>
</dbReference>
<dbReference type="PANTHER" id="PTHR48080">
    <property type="entry name" value="D-GALACTONATE DEHYDRATASE-RELATED"/>
    <property type="match status" value="1"/>
</dbReference>
<evidence type="ECO:0000259" key="6">
    <source>
        <dbReference type="SMART" id="SM00922"/>
    </source>
</evidence>
<proteinExistence type="inferred from homology"/>
<dbReference type="Pfam" id="PF13378">
    <property type="entry name" value="MR_MLE_C"/>
    <property type="match status" value="1"/>
</dbReference>
<dbReference type="Gene3D" id="3.30.390.10">
    <property type="entry name" value="Enolase-like, N-terminal domain"/>
    <property type="match status" value="1"/>
</dbReference>
<keyword evidence="8" id="KW-1185">Reference proteome</keyword>
<evidence type="ECO:0000256" key="2">
    <source>
        <dbReference type="ARBA" id="ARBA00022723"/>
    </source>
</evidence>
<evidence type="ECO:0000313" key="8">
    <source>
        <dbReference type="Proteomes" id="UP001597393"/>
    </source>
</evidence>
<evidence type="ECO:0000256" key="3">
    <source>
        <dbReference type="ARBA" id="ARBA00022842"/>
    </source>
</evidence>
<feature type="domain" description="Mandelate racemase/muconate lactonizing enzyme C-terminal" evidence="6">
    <location>
        <begin position="155"/>
        <end position="246"/>
    </location>
</feature>
<evidence type="ECO:0000256" key="5">
    <source>
        <dbReference type="RuleBase" id="RU366006"/>
    </source>
</evidence>
<comment type="caution">
    <text evidence="7">The sequence shown here is derived from an EMBL/GenBank/DDBJ whole genome shotgun (WGS) entry which is preliminary data.</text>
</comment>
<dbReference type="SUPFAM" id="SSF54826">
    <property type="entry name" value="Enolase N-terminal domain-like"/>
    <property type="match status" value="1"/>
</dbReference>
<comment type="similarity">
    <text evidence="1 5">Belongs to the mandelate racemase/muconate lactonizing enzyme family.</text>
</comment>
<evidence type="ECO:0000256" key="4">
    <source>
        <dbReference type="ARBA" id="ARBA00023235"/>
    </source>
</evidence>
<dbReference type="Gene3D" id="3.20.20.120">
    <property type="entry name" value="Enolase-like C-terminal domain"/>
    <property type="match status" value="1"/>
</dbReference>
<dbReference type="RefSeq" id="WP_380867143.1">
    <property type="nucleotide sequence ID" value="NZ_JBHUMA010000004.1"/>
</dbReference>
<dbReference type="InterPro" id="IPR029017">
    <property type="entry name" value="Enolase-like_N"/>
</dbReference>
<dbReference type="EMBL" id="JBHUMA010000004">
    <property type="protein sequence ID" value="MFD2597773.1"/>
    <property type="molecule type" value="Genomic_DNA"/>
</dbReference>
<reference evidence="8" key="1">
    <citation type="journal article" date="2019" name="Int. J. Syst. Evol. Microbiol.">
        <title>The Global Catalogue of Microorganisms (GCM) 10K type strain sequencing project: providing services to taxonomists for standard genome sequencing and annotation.</title>
        <authorList>
            <consortium name="The Broad Institute Genomics Platform"/>
            <consortium name="The Broad Institute Genome Sequencing Center for Infectious Disease"/>
            <person name="Wu L."/>
            <person name="Ma J."/>
        </authorList>
    </citation>
    <scope>NUCLEOTIDE SEQUENCE [LARGE SCALE GENOMIC DNA]</scope>
    <source>
        <strain evidence="8">KCTC 42248</strain>
    </source>
</reference>
<protein>
    <recommendedName>
        <fullName evidence="5">Dipeptide epimerase</fullName>
        <ecNumber evidence="5">5.1.1.-</ecNumber>
    </recommendedName>
</protein>
<dbReference type="Proteomes" id="UP001597393">
    <property type="component" value="Unassembled WGS sequence"/>
</dbReference>
<dbReference type="InterPro" id="IPR034593">
    <property type="entry name" value="DgoD-like"/>
</dbReference>
<dbReference type="SFLD" id="SFLDS00001">
    <property type="entry name" value="Enolase"/>
    <property type="match status" value="1"/>
</dbReference>
<comment type="cofactor">
    <cofactor evidence="5">
        <name>Mg(2+)</name>
        <dbReference type="ChEBI" id="CHEBI:18420"/>
    </cofactor>
    <text evidence="5">Binds 1 Mg(2+) ion per subunit.</text>
</comment>